<evidence type="ECO:0000259" key="2">
    <source>
        <dbReference type="PROSITE" id="PS51272"/>
    </source>
</evidence>
<keyword evidence="4" id="KW-1185">Reference proteome</keyword>
<dbReference type="Pfam" id="PF00395">
    <property type="entry name" value="SLH"/>
    <property type="match status" value="1"/>
</dbReference>
<dbReference type="PANTHER" id="PTHR43308">
    <property type="entry name" value="OUTER MEMBRANE PROTEIN ALPHA-RELATED"/>
    <property type="match status" value="1"/>
</dbReference>
<dbReference type="eggNOG" id="COG3203">
    <property type="taxonomic scope" value="Bacteria"/>
</dbReference>
<dbReference type="Proteomes" id="UP000007093">
    <property type="component" value="Chromosome"/>
</dbReference>
<dbReference type="AlphaFoldDB" id="G4Q7P8"/>
<dbReference type="KEGG" id="ain:Acin_2376"/>
<dbReference type="InterPro" id="IPR001119">
    <property type="entry name" value="SLH_dom"/>
</dbReference>
<dbReference type="PROSITE" id="PS51272">
    <property type="entry name" value="SLH"/>
    <property type="match status" value="1"/>
</dbReference>
<dbReference type="Gene3D" id="2.40.160.10">
    <property type="entry name" value="Porin"/>
    <property type="match status" value="1"/>
</dbReference>
<evidence type="ECO:0000256" key="1">
    <source>
        <dbReference type="SAM" id="SignalP"/>
    </source>
</evidence>
<dbReference type="SUPFAM" id="SSF56935">
    <property type="entry name" value="Porins"/>
    <property type="match status" value="1"/>
</dbReference>
<dbReference type="InterPro" id="IPR023614">
    <property type="entry name" value="Porin_dom_sf"/>
</dbReference>
<evidence type="ECO:0000313" key="4">
    <source>
        <dbReference type="Proteomes" id="UP000007093"/>
    </source>
</evidence>
<sequence length="416" mass="45360">MIMMKKTVMMVAAAMGISSLAFAANPFSDVPQGHWAYASFAQLSGSGILEAYPDSTFAGERTMTRYEMAQIVAKALAKGAIGADDRLVAEFAEELDQLGVRVAALEKQANRVKITGRIRLNYRERSGKFHEDSDAKLRTRLYLTGEVNDTLQFVSMIQNQQYFLQGKNESGDSDTVFQRAYLQGRIGTVKVTAGRYNDAFAESNIYDNRVDGIKLGVNLGHASYLVGAYGKMASADVSSAPGSTGISAAGRYARAALGGEWGRFDGEINYVKAKDVMNMGKQGSDDKIWSVGTNYKLGKLKVGAMYLQGDNDVVDAYGGSDWGTVYSLRYGASDKKKTGSWGLFTQYFNQGAATVISHPMYGDTKSFPLEGYKGYVVGGNVTLAPNMVADVEWYDLKGKKTGKHSRTLWSMLNISF</sequence>
<organism evidence="3 4">
    <name type="scientific">Acidaminococcus intestini (strain RyC-MR95)</name>
    <dbReference type="NCBI Taxonomy" id="568816"/>
    <lineage>
        <taxon>Bacteria</taxon>
        <taxon>Bacillati</taxon>
        <taxon>Bacillota</taxon>
        <taxon>Negativicutes</taxon>
        <taxon>Acidaminococcales</taxon>
        <taxon>Acidaminococcaceae</taxon>
        <taxon>Acidaminococcus</taxon>
    </lineage>
</organism>
<dbReference type="PATRIC" id="fig|568816.4.peg.2307"/>
<evidence type="ECO:0000313" key="3">
    <source>
        <dbReference type="EMBL" id="AEQ23568.1"/>
    </source>
</evidence>
<dbReference type="STRING" id="568816.Acin_2376"/>
<protein>
    <submittedName>
        <fullName evidence="3">Major envelope protein</fullName>
    </submittedName>
</protein>
<name>G4Q7P8_ACIIR</name>
<feature type="chain" id="PRO_5003467006" evidence="1">
    <location>
        <begin position="24"/>
        <end position="416"/>
    </location>
</feature>
<dbReference type="PANTHER" id="PTHR43308:SF5">
    <property type="entry name" value="S-LAYER PROTEIN _ PEPTIDOGLYCAN ENDO-BETA-N-ACETYLGLUCOSAMINIDASE"/>
    <property type="match status" value="1"/>
</dbReference>
<keyword evidence="3" id="KW-0946">Virion</keyword>
<feature type="signal peptide" evidence="1">
    <location>
        <begin position="1"/>
        <end position="23"/>
    </location>
</feature>
<dbReference type="HOGENOM" id="CLU_036587_1_0_9"/>
<dbReference type="InterPro" id="IPR051465">
    <property type="entry name" value="Cell_Envelope_Struct_Comp"/>
</dbReference>
<dbReference type="EMBL" id="CP003058">
    <property type="protein sequence ID" value="AEQ23568.1"/>
    <property type="molecule type" value="Genomic_DNA"/>
</dbReference>
<reference evidence="3 4" key="1">
    <citation type="journal article" date="2011" name="J. Bacteriol.">
        <title>Complete genome sequence of Acidaminococcus intestini RYC-MR95, a Gram-negative bacterium from the phylum Firmicutes.</title>
        <authorList>
            <person name="D'Auria G."/>
            <person name="Galan J.C."/>
            <person name="Rodriguez-Alcayna M."/>
            <person name="Moya A."/>
            <person name="Baquero F."/>
            <person name="Latorre A."/>
        </authorList>
    </citation>
    <scope>NUCLEOTIDE SEQUENCE [LARGE SCALE GENOMIC DNA]</scope>
    <source>
        <strain evidence="3 4">RyC-MR95</strain>
    </source>
</reference>
<keyword evidence="3" id="KW-0261">Viral envelope protein</keyword>
<proteinExistence type="predicted"/>
<dbReference type="InParanoid" id="G4Q7P8"/>
<feature type="domain" description="SLH" evidence="2">
    <location>
        <begin position="23"/>
        <end position="86"/>
    </location>
</feature>
<gene>
    <name evidence="3" type="ordered locus">Acin_2376</name>
</gene>
<accession>G4Q7P8</accession>
<keyword evidence="1" id="KW-0732">Signal</keyword>